<keyword evidence="1" id="KW-0227">DNA damage</keyword>
<dbReference type="GO" id="GO:0000723">
    <property type="term" value="P:telomere maintenance"/>
    <property type="evidence" value="ECO:0007669"/>
    <property type="project" value="InterPro"/>
</dbReference>
<keyword evidence="6" id="KW-1185">Reference proteome</keyword>
<dbReference type="SUPFAM" id="SSF52540">
    <property type="entry name" value="P-loop containing nucleoside triphosphate hydrolases"/>
    <property type="match status" value="2"/>
</dbReference>
<protein>
    <recommendedName>
        <fullName evidence="1">ATP-dependent DNA helicase</fullName>
        <ecNumber evidence="1">5.6.2.3</ecNumber>
    </recommendedName>
</protein>
<comment type="caution">
    <text evidence="5">The sequence shown here is derived from an EMBL/GenBank/DDBJ whole genome shotgun (WGS) entry which is preliminary data.</text>
</comment>
<dbReference type="PANTHER" id="PTHR47642:SF5">
    <property type="entry name" value="ATP-DEPENDENT DNA HELICASE"/>
    <property type="match status" value="1"/>
</dbReference>
<feature type="domain" description="DNA helicase Pif1-like DEAD-box helicase" evidence="3">
    <location>
        <begin position="956"/>
        <end position="1157"/>
    </location>
</feature>
<dbReference type="InterPro" id="IPR025476">
    <property type="entry name" value="Helitron_helicase-like"/>
</dbReference>
<dbReference type="Gene3D" id="3.40.50.300">
    <property type="entry name" value="P-loop containing nucleotide triphosphate hydrolases"/>
    <property type="match status" value="1"/>
</dbReference>
<dbReference type="GO" id="GO:0043139">
    <property type="term" value="F:5'-3' DNA helicase activity"/>
    <property type="evidence" value="ECO:0007669"/>
    <property type="project" value="UniProtKB-EC"/>
</dbReference>
<comment type="catalytic activity">
    <reaction evidence="1">
        <text>ATP + H2O = ADP + phosphate + H(+)</text>
        <dbReference type="Rhea" id="RHEA:13065"/>
        <dbReference type="ChEBI" id="CHEBI:15377"/>
        <dbReference type="ChEBI" id="CHEBI:15378"/>
        <dbReference type="ChEBI" id="CHEBI:30616"/>
        <dbReference type="ChEBI" id="CHEBI:43474"/>
        <dbReference type="ChEBI" id="CHEBI:456216"/>
        <dbReference type="EC" id="5.6.2.3"/>
    </reaction>
</comment>
<dbReference type="PANTHER" id="PTHR47642">
    <property type="entry name" value="ATP-DEPENDENT DNA HELICASE"/>
    <property type="match status" value="1"/>
</dbReference>
<evidence type="ECO:0000259" key="3">
    <source>
        <dbReference type="Pfam" id="PF05970"/>
    </source>
</evidence>
<evidence type="ECO:0000256" key="2">
    <source>
        <dbReference type="SAM" id="MobiDB-lite"/>
    </source>
</evidence>
<dbReference type="GO" id="GO:0006310">
    <property type="term" value="P:DNA recombination"/>
    <property type="evidence" value="ECO:0007669"/>
    <property type="project" value="UniProtKB-KW"/>
</dbReference>
<keyword evidence="1 5" id="KW-0347">Helicase</keyword>
<gene>
    <name evidence="5" type="ORF">HOLleu_42107</name>
</gene>
<feature type="compositionally biased region" description="Low complexity" evidence="2">
    <location>
        <begin position="109"/>
        <end position="119"/>
    </location>
</feature>
<reference evidence="5" key="1">
    <citation type="submission" date="2021-10" db="EMBL/GenBank/DDBJ databases">
        <title>Tropical sea cucumber genome reveals ecological adaptation and Cuvierian tubules defense mechanism.</title>
        <authorList>
            <person name="Chen T."/>
        </authorList>
    </citation>
    <scope>NUCLEOTIDE SEQUENCE</scope>
    <source>
        <strain evidence="5">Nanhai2018</strain>
        <tissue evidence="5">Muscle</tissue>
    </source>
</reference>
<feature type="domain" description="Helitron helicase-like" evidence="4">
    <location>
        <begin position="240"/>
        <end position="433"/>
    </location>
</feature>
<dbReference type="OrthoDB" id="416437at2759"/>
<dbReference type="EMBL" id="JAIZAY010000032">
    <property type="protein sequence ID" value="KAJ8019346.1"/>
    <property type="molecule type" value="Genomic_DNA"/>
</dbReference>
<dbReference type="GO" id="GO:0016787">
    <property type="term" value="F:hydrolase activity"/>
    <property type="evidence" value="ECO:0007669"/>
    <property type="project" value="UniProtKB-KW"/>
</dbReference>
<dbReference type="Pfam" id="PF05970">
    <property type="entry name" value="PIF1"/>
    <property type="match status" value="1"/>
</dbReference>
<evidence type="ECO:0000259" key="4">
    <source>
        <dbReference type="Pfam" id="PF14214"/>
    </source>
</evidence>
<sequence length="1532" mass="174139">MSWRSSSRTLYTADPPCPNTHKSQVYPKRCYYDIHKSATCLPRLTSDGSLIKVKLKRKLSYKGHYLYQQISPNKVKNALVYLKEHNPHYASVDIHDDYNTLERAFLQPSSNVTPPNVSSKEVAEDSDTSNGANFQIENVGSRVEDSMNEHCLHDLDSCTDHDPQVSTPLFTCLQPTDIAQYLADNLDDSVLCLAPAESNKPVSIFNIESAAFPTLFSDGKNTFLDNRITKMTHKRYFNARLFSADTRYASNPEYIFYAQYASELEEVCSSISIAMRKGSTCTADGKAITSSMLKDTLELKKMMQNDEGYRFLKKIRGTTPYWESTMSDVFAMVRQLGIPTWFCSFSTADRRWKEIDEAILEQQGKTVPENITWTEHCNIIGMNPVTAARMFDHRVKAFITHVILSPAKPVGEVINYFYRVEFQQRGWPHIHCLFWVKDAPVLGQSENSEVVSFINQYISCELPSPETDPELHEIITNVQTHSKTHSKSCKKGGKVCRFNFPKLPSTQTFMSKPESTCTNDQALKKGKAEQVFHELWDNVFKILPTSVSEASTFESILQEMNISQTQLQDCCNVMSSKETVYLKRNVKDIWINNYNKHLLRLWNADMDIQFVLDAYSFIMYILSYITKAEHEMGALLKQAQAEARQGNTDPVTELKSLGSIYLNHREISILEAVYRITGLQLKHCSRRVVFVPTDKQSCRISLPLSQLRKQQEDTTNIWQPSIIDKYLARPTNEPFSSLFLATFVSQYHITTSVNKCTSKQHVPSSTDVQLKNNLGYLTKRMNKDAVVRFTRVKKHKDQEKYYQNLLCLYLLFHTSEIKPQHFTTYEEFYLKGIVNVIPVSKIVAMNMKLFEPLHENLEEILQQMKENPIQENAWADFASQSEIAREEESILLYEQLEADHHDGLIPEIDMSNPKKPFENDQQDVYVNENHTIEKVSVGSNSMNMYQEDIRPLLQTLNVKQKQLFNHVHNHCKQIAQGYSPKPFHVFLTGGAGTGKSQLIKCVTNECRKVLSPTCENPESITVLLVAYTGTAAYNVGGQTIHSAFNIYNTSMPYKALREEQLNSLRAKLQNLKLLIIDEISMVDQNMMHYIHGRLQQITKANHSTYFGNVSFLAVGDFYQLPPVKGKPLYKQDAGSLIDLWNVFKIFEFDEIMRQKDDLAFAQMLNRFRIHDKGKPLQPHDHALLLKRMIEPPTKDILYIAARRKIVDHHNACMLSNLCTQTVTIRAVDMMRRESAHLEQLPNPLASAKTVLRCELTLSVGARVMLTVNVDVSDGLANGVVGTSARSKSAKTISSLKQGPTKPYQTPLRCVLATRSQTITCERDGSTNDMIYIALCDGSDSIKTTLYNPEKVAAIPYGSTIYIKQYILRSDKTLVLTGQSKIYHTRPMTVSEAIIQQAVQLVRPPTPPPIPIQDIKKSPVKTLTSLSGEIAQITTPPGEELHLTLLAISTEPGPLYSLLCQIGGHKMSECTCKETILREMIPMDMEVDEHQRLEESLFEHLPAICCVLTNQKAIIAVKQRLHKIKLSSGERLL</sequence>
<evidence type="ECO:0000313" key="5">
    <source>
        <dbReference type="EMBL" id="KAJ8019346.1"/>
    </source>
</evidence>
<feature type="region of interest" description="Disordered" evidence="2">
    <location>
        <begin position="109"/>
        <end position="133"/>
    </location>
</feature>
<dbReference type="InterPro" id="IPR027417">
    <property type="entry name" value="P-loop_NTPase"/>
</dbReference>
<keyword evidence="1" id="KW-0234">DNA repair</keyword>
<dbReference type="InterPro" id="IPR010285">
    <property type="entry name" value="DNA_helicase_pif1-like_DEAD"/>
</dbReference>
<keyword evidence="1" id="KW-0233">DNA recombination</keyword>
<comment type="cofactor">
    <cofactor evidence="1">
        <name>Mg(2+)</name>
        <dbReference type="ChEBI" id="CHEBI:18420"/>
    </cofactor>
</comment>
<dbReference type="Proteomes" id="UP001152320">
    <property type="component" value="Unassembled WGS sequence"/>
</dbReference>
<evidence type="ECO:0000256" key="1">
    <source>
        <dbReference type="RuleBase" id="RU363044"/>
    </source>
</evidence>
<name>A0A9Q0YD64_HOLLE</name>
<keyword evidence="1" id="KW-0378">Hydrolase</keyword>
<keyword evidence="1" id="KW-0547">Nucleotide-binding</keyword>
<evidence type="ECO:0000313" key="6">
    <source>
        <dbReference type="Proteomes" id="UP001152320"/>
    </source>
</evidence>
<keyword evidence="1" id="KW-0067">ATP-binding</keyword>
<dbReference type="GO" id="GO:0005524">
    <property type="term" value="F:ATP binding"/>
    <property type="evidence" value="ECO:0007669"/>
    <property type="project" value="UniProtKB-KW"/>
</dbReference>
<organism evidence="5 6">
    <name type="scientific">Holothuria leucospilota</name>
    <name type="common">Black long sea cucumber</name>
    <name type="synonym">Mertensiothuria leucospilota</name>
    <dbReference type="NCBI Taxonomy" id="206669"/>
    <lineage>
        <taxon>Eukaryota</taxon>
        <taxon>Metazoa</taxon>
        <taxon>Echinodermata</taxon>
        <taxon>Eleutherozoa</taxon>
        <taxon>Echinozoa</taxon>
        <taxon>Holothuroidea</taxon>
        <taxon>Aspidochirotacea</taxon>
        <taxon>Aspidochirotida</taxon>
        <taxon>Holothuriidae</taxon>
        <taxon>Holothuria</taxon>
    </lineage>
</organism>
<dbReference type="EC" id="5.6.2.3" evidence="1"/>
<proteinExistence type="inferred from homology"/>
<dbReference type="Pfam" id="PF14214">
    <property type="entry name" value="Helitron_like_N"/>
    <property type="match status" value="1"/>
</dbReference>
<comment type="similarity">
    <text evidence="1">Belongs to the helicase family.</text>
</comment>
<accession>A0A9Q0YD64</accession>
<dbReference type="InterPro" id="IPR051055">
    <property type="entry name" value="PIF1_helicase"/>
</dbReference>
<dbReference type="GO" id="GO:0006281">
    <property type="term" value="P:DNA repair"/>
    <property type="evidence" value="ECO:0007669"/>
    <property type="project" value="UniProtKB-KW"/>
</dbReference>